<evidence type="ECO:0000313" key="3">
    <source>
        <dbReference type="EMBL" id="OAP46552.1"/>
    </source>
</evidence>
<feature type="domain" description="DUF2470" evidence="1">
    <location>
        <begin position="176"/>
        <end position="243"/>
    </location>
</feature>
<evidence type="ECO:0000259" key="2">
    <source>
        <dbReference type="Pfam" id="PF13883"/>
    </source>
</evidence>
<dbReference type="InterPro" id="IPR012349">
    <property type="entry name" value="Split_barrel_FMN-bd"/>
</dbReference>
<reference evidence="3 4" key="1">
    <citation type="submission" date="2015-11" db="EMBL/GenBank/DDBJ databases">
        <title>Ensifer anhuiense sp. nov., an effective nitrogen fixation bacterium with Glycine soja.</title>
        <authorList>
            <person name="Yan H."/>
            <person name="Chen W."/>
        </authorList>
    </citation>
    <scope>NUCLEOTIDE SEQUENCE [LARGE SCALE GENOMIC DNA]</scope>
    <source>
        <strain evidence="3 4">LMG 7837</strain>
    </source>
</reference>
<feature type="domain" description="CREG-like beta-barrel" evidence="2">
    <location>
        <begin position="12"/>
        <end position="156"/>
    </location>
</feature>
<dbReference type="EMBL" id="LNQB01000068">
    <property type="protein sequence ID" value="OAP46552.1"/>
    <property type="molecule type" value="Genomic_DNA"/>
</dbReference>
<dbReference type="AlphaFoldDB" id="A0A178YGP3"/>
<sequence>MSEKQNVLRETDDEARKLARMLLRSARSGALAAIEPDSGGFPFVSRVLIGFDVDGAPVILVSRLSTHTRALLADSRASLLTGEPGKGDPLAHPRLTVQCDAEEVARDSATHVRIRERFLRRHSKAALYIDFPDFGFFRLNPLRASLNGGFGRAYALAAEDLAVDSPALSALAEMEASAIEHMNTDHLDAVQFYATTHCKAREGDWRIVGIDAAGLDLSDGEQLKRLEFETPIRDVAELRPILKKLYG</sequence>
<dbReference type="STRING" id="36856.ATB98_14370"/>
<protein>
    <submittedName>
        <fullName evidence="3">Pyridoxamine 5'-phosphate oxidase</fullName>
    </submittedName>
</protein>
<comment type="caution">
    <text evidence="3">The sequence shown here is derived from an EMBL/GenBank/DDBJ whole genome shotgun (WGS) entry which is preliminary data.</text>
</comment>
<dbReference type="InterPro" id="IPR019595">
    <property type="entry name" value="DUF2470"/>
</dbReference>
<organism evidence="3 4">
    <name type="scientific">Sinorhizobium saheli</name>
    <dbReference type="NCBI Taxonomy" id="36856"/>
    <lineage>
        <taxon>Bacteria</taxon>
        <taxon>Pseudomonadati</taxon>
        <taxon>Pseudomonadota</taxon>
        <taxon>Alphaproteobacteria</taxon>
        <taxon>Hyphomicrobiales</taxon>
        <taxon>Rhizobiaceae</taxon>
        <taxon>Sinorhizobium/Ensifer group</taxon>
        <taxon>Sinorhizobium</taxon>
    </lineage>
</organism>
<dbReference type="SUPFAM" id="SSF50475">
    <property type="entry name" value="FMN-binding split barrel"/>
    <property type="match status" value="1"/>
</dbReference>
<dbReference type="Gene3D" id="2.30.110.10">
    <property type="entry name" value="Electron Transport, Fmn-binding Protein, Chain A"/>
    <property type="match status" value="1"/>
</dbReference>
<dbReference type="Gene3D" id="3.20.180.10">
    <property type="entry name" value="PNP-oxidase-like"/>
    <property type="match status" value="1"/>
</dbReference>
<dbReference type="Proteomes" id="UP000078507">
    <property type="component" value="Unassembled WGS sequence"/>
</dbReference>
<gene>
    <name evidence="3" type="ORF">ATB98_14370</name>
</gene>
<evidence type="ECO:0000259" key="1">
    <source>
        <dbReference type="Pfam" id="PF10615"/>
    </source>
</evidence>
<name>A0A178YGP3_SINSA</name>
<accession>A0A178YGP3</accession>
<dbReference type="Pfam" id="PF10615">
    <property type="entry name" value="DUF2470"/>
    <property type="match status" value="1"/>
</dbReference>
<dbReference type="GO" id="GO:0005737">
    <property type="term" value="C:cytoplasm"/>
    <property type="evidence" value="ECO:0007669"/>
    <property type="project" value="UniProtKB-ARBA"/>
</dbReference>
<dbReference type="OrthoDB" id="9814594at2"/>
<keyword evidence="4" id="KW-1185">Reference proteome</keyword>
<dbReference type="PANTHER" id="PTHR13343">
    <property type="entry name" value="CREG1 PROTEIN"/>
    <property type="match status" value="1"/>
</dbReference>
<dbReference type="PANTHER" id="PTHR13343:SF17">
    <property type="entry name" value="CELLULAR REPRESSOR OF E1A-STIMULATED GENES, ISOFORM A"/>
    <property type="match status" value="1"/>
</dbReference>
<evidence type="ECO:0000313" key="4">
    <source>
        <dbReference type="Proteomes" id="UP000078507"/>
    </source>
</evidence>
<dbReference type="RefSeq" id="WP_066872546.1">
    <property type="nucleotide sequence ID" value="NZ_LNQB01000068.1"/>
</dbReference>
<dbReference type="Pfam" id="PF13883">
    <property type="entry name" value="CREG_beta-barrel"/>
    <property type="match status" value="1"/>
</dbReference>
<dbReference type="InterPro" id="IPR055343">
    <property type="entry name" value="CREG_beta-barrel"/>
</dbReference>
<dbReference type="InterPro" id="IPR037119">
    <property type="entry name" value="Haem_oxidase_HugZ-like_sf"/>
</dbReference>
<proteinExistence type="predicted"/>